<protein>
    <submittedName>
        <fullName evidence="1">Uncharacterized protein</fullName>
    </submittedName>
</protein>
<gene>
    <name evidence="1" type="ORF">AG0111_0g571</name>
</gene>
<sequence length="65" mass="7217">MPAPTPTSDSKALTAELLGHVLSYVFNILEREIEESETGFGGYLLEFNSIKRMKCIVLLQKGKCV</sequence>
<evidence type="ECO:0000313" key="2">
    <source>
        <dbReference type="Proteomes" id="UP000293547"/>
    </source>
</evidence>
<comment type="caution">
    <text evidence="1">The sequence shown here is derived from an EMBL/GenBank/DDBJ whole genome shotgun (WGS) entry which is preliminary data.</text>
</comment>
<name>A0ACB6FZP6_9PLEO</name>
<dbReference type="Proteomes" id="UP000293547">
    <property type="component" value="Unassembled WGS sequence"/>
</dbReference>
<accession>A0ACB6FZP6</accession>
<keyword evidence="2" id="KW-1185">Reference proteome</keyword>
<reference evidence="1 2" key="1">
    <citation type="journal article" date="2019" name="bioRxiv">
        <title>Genomics, evolutionary history and diagnostics of the Alternaria alternata species group including apple and Asian pear pathotypes.</title>
        <authorList>
            <person name="Armitage A.D."/>
            <person name="Cockerton H.M."/>
            <person name="Sreenivasaprasad S."/>
            <person name="Woodhall J.W."/>
            <person name="Lane C.R."/>
            <person name="Harrison R.J."/>
            <person name="Clarkson J.P."/>
        </authorList>
    </citation>
    <scope>NUCLEOTIDE SEQUENCE [LARGE SCALE GENOMIC DNA]</scope>
    <source>
        <strain evidence="1 2">FERA 650</strain>
    </source>
</reference>
<proteinExistence type="predicted"/>
<dbReference type="EMBL" id="PDWZ02000001">
    <property type="protein sequence ID" value="KAB2109810.1"/>
    <property type="molecule type" value="Genomic_DNA"/>
</dbReference>
<organism evidence="1 2">
    <name type="scientific">Alternaria gaisen</name>
    <dbReference type="NCBI Taxonomy" id="167740"/>
    <lineage>
        <taxon>Eukaryota</taxon>
        <taxon>Fungi</taxon>
        <taxon>Dikarya</taxon>
        <taxon>Ascomycota</taxon>
        <taxon>Pezizomycotina</taxon>
        <taxon>Dothideomycetes</taxon>
        <taxon>Pleosporomycetidae</taxon>
        <taxon>Pleosporales</taxon>
        <taxon>Pleosporineae</taxon>
        <taxon>Pleosporaceae</taxon>
        <taxon>Alternaria</taxon>
        <taxon>Alternaria sect. Alternaria</taxon>
    </lineage>
</organism>
<evidence type="ECO:0000313" key="1">
    <source>
        <dbReference type="EMBL" id="KAB2109810.1"/>
    </source>
</evidence>